<dbReference type="Proteomes" id="UP000433366">
    <property type="component" value="Unassembled WGS sequence"/>
</dbReference>
<evidence type="ECO:0000313" key="25">
    <source>
        <dbReference type="Proteomes" id="UP000254224"/>
    </source>
</evidence>
<dbReference type="EMBL" id="BDVT01000006">
    <property type="protein sequence ID" value="GBV20505.1"/>
    <property type="molecule type" value="Genomic_DNA"/>
</dbReference>
<evidence type="ECO:0000313" key="19">
    <source>
        <dbReference type="EMBL" id="PPJ73344.1"/>
    </source>
</evidence>
<evidence type="ECO:0000256" key="3">
    <source>
        <dbReference type="ARBA" id="ARBA00022679"/>
    </source>
</evidence>
<dbReference type="EMBL" id="JAALTR010000362">
    <property type="protein sequence ID" value="NGW68654.1"/>
    <property type="molecule type" value="Genomic_DNA"/>
</dbReference>
<evidence type="ECO:0000256" key="2">
    <source>
        <dbReference type="ARBA" id="ARBA00011903"/>
    </source>
</evidence>
<dbReference type="EMBL" id="CAIIGN010000003">
    <property type="protein sequence ID" value="CAC8227216.1"/>
    <property type="molecule type" value="Genomic_DNA"/>
</dbReference>
<dbReference type="Proteomes" id="UP000463077">
    <property type="component" value="Unassembled WGS sequence"/>
</dbReference>
<evidence type="ECO:0000313" key="28">
    <source>
        <dbReference type="Proteomes" id="UP000434412"/>
    </source>
</evidence>
<keyword evidence="6" id="KW-0067">ATP-binding</keyword>
<dbReference type="EMBL" id="JAANDN010000029">
    <property type="protein sequence ID" value="NUY67566.1"/>
    <property type="molecule type" value="Genomic_DNA"/>
</dbReference>
<dbReference type="EMBL" id="JAAJIY010000003">
    <property type="protein sequence ID" value="NGK20268.1"/>
    <property type="molecule type" value="Genomic_DNA"/>
</dbReference>
<comment type="similarity">
    <text evidence="1">Belongs to the CpsD/CapB family.</text>
</comment>
<evidence type="ECO:0000313" key="21">
    <source>
        <dbReference type="EMBL" id="SUK18415.1"/>
    </source>
</evidence>
<name>A0A0D1J9K9_STAAU</name>
<evidence type="ECO:0000313" key="23">
    <source>
        <dbReference type="Proteomes" id="UP000032274"/>
    </source>
</evidence>
<keyword evidence="7" id="KW-0829">Tyrosine-protein kinase</keyword>
<feature type="domain" description="AAA" evidence="9">
    <location>
        <begin position="43"/>
        <end position="165"/>
    </location>
</feature>
<evidence type="ECO:0000313" key="15">
    <source>
        <dbReference type="EMBL" id="MVL43954.1"/>
    </source>
</evidence>
<reference evidence="21 25" key="5">
    <citation type="submission" date="2018-06" db="EMBL/GenBank/DDBJ databases">
        <authorList>
            <consortium name="Pathogen Informatics"/>
            <person name="Doyle S."/>
        </authorList>
    </citation>
    <scope>NUCLEOTIDE SEQUENCE [LARGE SCALE GENOMIC DNA]</scope>
    <source>
        <strain evidence="21 25">NCTC7972</strain>
    </source>
</reference>
<dbReference type="GO" id="GO:0005524">
    <property type="term" value="F:ATP binding"/>
    <property type="evidence" value="ECO:0007669"/>
    <property type="project" value="UniProtKB-KW"/>
</dbReference>
<evidence type="ECO:0000313" key="30">
    <source>
        <dbReference type="Proteomes" id="UP000463077"/>
    </source>
</evidence>
<reference evidence="20 33" key="12">
    <citation type="submission" date="2020-04" db="EMBL/GenBank/DDBJ databases">
        <authorList>
            <person name="Kim J.-M."/>
            <person name="Chung S.H."/>
            <person name="Kim I."/>
            <person name="Kim J.-S."/>
        </authorList>
    </citation>
    <scope>NUCLEOTIDE SEQUENCE [LARGE SCALE GENOMIC DNA]</scope>
    <source>
        <strain evidence="20">HL20709</strain>
    </source>
</reference>
<keyword evidence="4" id="KW-0547">Nucleotide-binding</keyword>
<evidence type="ECO:0000313" key="16">
    <source>
        <dbReference type="EMBL" id="NGK20268.1"/>
    </source>
</evidence>
<evidence type="ECO:0000256" key="1">
    <source>
        <dbReference type="ARBA" id="ARBA00007316"/>
    </source>
</evidence>
<protein>
    <recommendedName>
        <fullName evidence="2">non-specific protein-tyrosine kinase</fullName>
        <ecNumber evidence="2">2.7.10.2</ecNumber>
    </recommendedName>
</protein>
<reference evidence="18 35" key="9">
    <citation type="journal article" date="2020" name="J. Antimicrob. Chemother.">
        <title>Detection of heterogeneous vancomycin intermediate resistance in MRSA isolates from Latin America.</title>
        <authorList>
            <person name="Castro B.E."/>
            <person name="Berrio M."/>
            <person name="Vargas M.L."/>
            <person name="Carvajal L.P."/>
            <person name="Millan L.V."/>
            <person name="Rios R."/>
            <person name="Hernandez A.K."/>
            <person name="Rincon S."/>
            <person name="Cubides P."/>
            <person name="Forero E."/>
            <person name="Dinh A."/>
            <person name="Seas C."/>
            <person name="Munita J.M."/>
            <person name="Arias C.A."/>
            <person name="Reyes J."/>
            <person name="Diaz L."/>
        </authorList>
    </citation>
    <scope>NUCLEOTIDE SEQUENCE [LARGE SCALE GENOMIC DNA]</scope>
    <source>
        <strain evidence="18 35">UP89</strain>
    </source>
</reference>
<dbReference type="AlphaFoldDB" id="A0A0D1J9K9"/>
<evidence type="ECO:0000313" key="31">
    <source>
        <dbReference type="Proteomes" id="UP000473113"/>
    </source>
</evidence>
<reference evidence="10 34" key="13">
    <citation type="submission" date="2020-06" db="EMBL/GenBank/DDBJ databases">
        <authorList>
            <consortium name="Pathogen Informatics"/>
        </authorList>
    </citation>
    <scope>NUCLEOTIDE SEQUENCE [LARGE SCALE GENOMIC DNA]</scope>
    <source>
        <strain evidence="10 34">MOS114</strain>
    </source>
</reference>
<dbReference type="EMBL" id="WPRH01000022">
    <property type="protein sequence ID" value="MVI54303.1"/>
    <property type="molecule type" value="Genomic_DNA"/>
</dbReference>
<keyword evidence="3 15" id="KW-0808">Transferase</keyword>
<reference evidence="12 23" key="1">
    <citation type="submission" date="2015-01" db="EMBL/GenBank/DDBJ databases">
        <title>Characterization of Swiss Staphylococcus aureus strains involved in food poisoning.</title>
        <authorList>
            <person name="Crovadore J."/>
            <person name="Chablais R."/>
            <person name="Tonacini J."/>
            <person name="Schnyder B."/>
            <person name="Lefort F."/>
        </authorList>
    </citation>
    <scope>NUCLEOTIDE SEQUENCE [LARGE SCALE GENOMIC DNA]</scope>
    <source>
        <strain evidence="12 23">SA-120</strain>
    </source>
</reference>
<dbReference type="Proteomes" id="UP000238775">
    <property type="component" value="Unassembled WGS sequence"/>
</dbReference>
<dbReference type="SUPFAM" id="SSF52540">
    <property type="entry name" value="P-loop containing nucleoside triphosphate hydrolases"/>
    <property type="match status" value="1"/>
</dbReference>
<dbReference type="Proteomes" id="UP000561555">
    <property type="component" value="Unassembled WGS sequence"/>
</dbReference>
<reference evidence="17 31" key="10">
    <citation type="submission" date="2020-02" db="EMBL/GenBank/DDBJ databases">
        <title>Detection of Heterogeneous Vancomycin Intermediate Resistance in Methicillin Resistant Staphylococcus aureus Isolates from Latin-America.</title>
        <authorList>
            <person name="Castro-Cardozo B."/>
            <person name="Berrio M."/>
            <person name="Vargas M.L."/>
            <person name="Carvajal L.P."/>
            <person name="Millan L.V."/>
            <person name="Rios R."/>
            <person name="Hernandez A."/>
            <person name="Rincon S.L."/>
            <person name="Cubides P."/>
            <person name="Forero E."/>
            <person name="Dinh A."/>
            <person name="Seas C."/>
            <person name="Munita J.M."/>
            <person name="Arias C.A."/>
            <person name="Reyes J."/>
            <person name="Diaz L."/>
        </authorList>
    </citation>
    <scope>NUCLEOTIDE SEQUENCE [LARGE SCALE GENOMIC DNA]</scope>
    <source>
        <strain evidence="17 31">UG255</strain>
    </source>
</reference>
<evidence type="ECO:0000313" key="33">
    <source>
        <dbReference type="Proteomes" id="UP000502818"/>
    </source>
</evidence>
<evidence type="ECO:0000313" key="32">
    <source>
        <dbReference type="Proteomes" id="UP000478431"/>
    </source>
</evidence>
<dbReference type="EMBL" id="PGWZ01000406">
    <property type="protein sequence ID" value="PPJ73344.1"/>
    <property type="molecule type" value="Genomic_DNA"/>
</dbReference>
<dbReference type="Pfam" id="PF13614">
    <property type="entry name" value="AAA_31"/>
    <property type="match status" value="1"/>
</dbReference>
<dbReference type="EC" id="2.7.10.2" evidence="2"/>
<dbReference type="Proteomes" id="UP000434412">
    <property type="component" value="Unassembled WGS sequence"/>
</dbReference>
<evidence type="ECO:0000259" key="9">
    <source>
        <dbReference type="Pfam" id="PF13614"/>
    </source>
</evidence>
<dbReference type="Proteomes" id="UP000032274">
    <property type="component" value="Unassembled WGS sequence"/>
</dbReference>
<dbReference type="Proteomes" id="UP000451682">
    <property type="component" value="Unassembled WGS sequence"/>
</dbReference>
<accession>A0A181EI04</accession>
<comment type="catalytic activity">
    <reaction evidence="8">
        <text>L-tyrosyl-[protein] + ATP = O-phospho-L-tyrosyl-[protein] + ADP + H(+)</text>
        <dbReference type="Rhea" id="RHEA:10596"/>
        <dbReference type="Rhea" id="RHEA-COMP:10136"/>
        <dbReference type="Rhea" id="RHEA-COMP:20101"/>
        <dbReference type="ChEBI" id="CHEBI:15378"/>
        <dbReference type="ChEBI" id="CHEBI:30616"/>
        <dbReference type="ChEBI" id="CHEBI:46858"/>
        <dbReference type="ChEBI" id="CHEBI:61978"/>
        <dbReference type="ChEBI" id="CHEBI:456216"/>
        <dbReference type="EC" id="2.7.10.2"/>
    </reaction>
</comment>
<evidence type="ECO:0000313" key="12">
    <source>
        <dbReference type="EMBL" id="KIT95358.1"/>
    </source>
</evidence>
<evidence type="ECO:0000313" key="17">
    <source>
        <dbReference type="EMBL" id="NGW68654.1"/>
    </source>
</evidence>
<dbReference type="InterPro" id="IPR005702">
    <property type="entry name" value="Wzc-like_C"/>
</dbReference>
<evidence type="ECO:0000313" key="26">
    <source>
        <dbReference type="Proteomes" id="UP000265645"/>
    </source>
</evidence>
<reference evidence="27 28" key="8">
    <citation type="submission" date="2019-11" db="EMBL/GenBank/DDBJ databases">
        <title>Implementation of targeted gown and glove precautions to prevent Staphylococcus aureus acquisition in community-based nursing homes.</title>
        <authorList>
            <person name="Stine O.C."/>
        </authorList>
    </citation>
    <scope>NUCLEOTIDE SEQUENCE [LARGE SCALE GENOMIC DNA]</scope>
    <source>
        <strain evidence="15 28">S_2023.LVRQ.AN</strain>
        <strain evidence="14 27">S_4031.LGMP.AI</strain>
    </source>
</reference>
<dbReference type="Proteomes" id="UP000473113">
    <property type="component" value="Unassembled WGS sequence"/>
</dbReference>
<organism evidence="15 28">
    <name type="scientific">Staphylococcus aureus</name>
    <dbReference type="NCBI Taxonomy" id="1280"/>
    <lineage>
        <taxon>Bacteria</taxon>
        <taxon>Bacillati</taxon>
        <taxon>Bacillota</taxon>
        <taxon>Bacilli</taxon>
        <taxon>Bacillales</taxon>
        <taxon>Staphylococcaceae</taxon>
        <taxon>Staphylococcus</taxon>
    </lineage>
</organism>
<keyword evidence="5 15" id="KW-0418">Kinase</keyword>
<reference evidence="11" key="6">
    <citation type="submission" date="2018-07" db="EMBL/GenBank/DDBJ databases">
        <title>Protection against atopic dermatitis through acquisition of Staphylococcus quorum-sensing agr mutations in the skin.</title>
        <authorList>
            <person name="Nakamura Y."/>
            <person name="Takahashi H."/>
            <person name="Takaya A."/>
            <person name="Inoue Y."/>
            <person name="Katayama Y."/>
            <person name="Kusuya Y."/>
            <person name="Shoji T."/>
            <person name="Takada S."/>
            <person name="Nakagawa S."/>
            <person name="Oguma R."/>
            <person name="Ozawa N."/>
            <person name="Yamaide F."/>
            <person name="Suzuki S."/>
            <person name="Villaruz A."/>
            <person name="Otto M."/>
            <person name="Matsue H."/>
            <person name="Nunez G."/>
            <person name="Shimojo N."/>
        </authorList>
    </citation>
    <scope>NUCLEOTIDE SEQUENCE</scope>
    <source>
        <strain evidence="11">M1K003</strain>
    </source>
</reference>
<reference evidence="19 24" key="3">
    <citation type="submission" date="2017-11" db="EMBL/GenBank/DDBJ databases">
        <authorList>
            <person name="Founou R.C."/>
            <person name="Founou L."/>
            <person name="Allam M."/>
            <person name="Ismail A."/>
            <person name="Essack S.Y."/>
        </authorList>
    </citation>
    <scope>NUCLEOTIDE SEQUENCE [LARGE SCALE GENOMIC DNA]</scope>
    <source>
        <strain evidence="19 24">G703N2B1</strain>
    </source>
</reference>
<dbReference type="EMBL" id="WPVZ01000032">
    <property type="protein sequence ID" value="MVL43954.1"/>
    <property type="molecule type" value="Genomic_DNA"/>
</dbReference>
<evidence type="ECO:0000313" key="14">
    <source>
        <dbReference type="EMBL" id="MVI54303.1"/>
    </source>
</evidence>
<dbReference type="InterPro" id="IPR025669">
    <property type="entry name" value="AAA_dom"/>
</dbReference>
<dbReference type="Proteomes" id="UP000478431">
    <property type="component" value="Unassembled WGS sequence"/>
</dbReference>
<dbReference type="Proteomes" id="UP000502818">
    <property type="component" value="Chromosome"/>
</dbReference>
<dbReference type="EMBL" id="QNXF01000003">
    <property type="protein sequence ID" value="TXL40092.1"/>
    <property type="molecule type" value="Genomic_DNA"/>
</dbReference>
<evidence type="ECO:0000256" key="5">
    <source>
        <dbReference type="ARBA" id="ARBA00022777"/>
    </source>
</evidence>
<evidence type="ECO:0000313" key="35">
    <source>
        <dbReference type="Proteomes" id="UP000561555"/>
    </source>
</evidence>
<evidence type="ECO:0000313" key="24">
    <source>
        <dbReference type="Proteomes" id="UP000238775"/>
    </source>
</evidence>
<dbReference type="PANTHER" id="PTHR32309">
    <property type="entry name" value="TYROSINE-PROTEIN KINASE"/>
    <property type="match status" value="1"/>
</dbReference>
<dbReference type="OMA" id="ANKCDGI"/>
<dbReference type="EMBL" id="UHAI01000002">
    <property type="protein sequence ID" value="SUK18415.1"/>
    <property type="molecule type" value="Genomic_DNA"/>
</dbReference>
<evidence type="ECO:0000313" key="18">
    <source>
        <dbReference type="EMBL" id="NUY67566.1"/>
    </source>
</evidence>
<evidence type="ECO:0000313" key="13">
    <source>
        <dbReference type="EMBL" id="MUG51087.1"/>
    </source>
</evidence>
<evidence type="ECO:0000313" key="22">
    <source>
        <dbReference type="EMBL" id="TXL40092.1"/>
    </source>
</evidence>
<evidence type="ECO:0000313" key="11">
    <source>
        <dbReference type="EMBL" id="GBV20505.1"/>
    </source>
</evidence>
<dbReference type="Proteomes" id="UP000254224">
    <property type="component" value="Unassembled WGS sequence"/>
</dbReference>
<dbReference type="EMBL" id="WFHO01000002">
    <property type="protein sequence ID" value="MUG51087.1"/>
    <property type="molecule type" value="Genomic_DNA"/>
</dbReference>
<evidence type="ECO:0000256" key="4">
    <source>
        <dbReference type="ARBA" id="ARBA00022741"/>
    </source>
</evidence>
<reference evidence="13 30" key="7">
    <citation type="journal article" date="2019" name="Int. J. Infect. Dis.">
        <title>Characterization of a community-acquired methicillin-resistant sequence type 338 Staphylococcus aureus strain containing a staphylococcal cassette chromosome mec type VT.</title>
        <authorList>
            <person name="Chen Y."/>
            <person name="Hong J."/>
            <person name="Chen Y."/>
            <person name="Wang H."/>
            <person name="Yu Y."/>
            <person name="Qu T."/>
        </authorList>
    </citation>
    <scope>NUCLEOTIDE SEQUENCE [LARGE SCALE GENOMIC DNA]</scope>
    <source>
        <strain evidence="13 30">LJ05</strain>
    </source>
</reference>
<dbReference type="KEGG" id="saud:CH52_05690"/>
<gene>
    <name evidence="11" type="primary">cap1B</name>
    <name evidence="10" type="synonym">epsD</name>
    <name evidence="19" type="ORF">CV021_10875</name>
    <name evidence="22" type="ORF">DQU50_11425</name>
    <name evidence="16" type="ORF">G0Z31_01875</name>
    <name evidence="17" type="ORF">G6Y24_14460</name>
    <name evidence="13" type="ORF">GAY54_00775</name>
    <name evidence="14" type="ORF">GO793_00245</name>
    <name evidence="15" type="ORF">GO941_00400</name>
    <name evidence="18" type="ORF">GQX52_02655</name>
    <name evidence="20" type="ORF">HH313_002798</name>
    <name evidence="11" type="ORF">M1K003_1496</name>
    <name evidence="21" type="ORF">NCTC7972_01964</name>
    <name evidence="12" type="ORF">QU38_15755</name>
    <name evidence="10" type="ORF">SAMEA70153168_01027</name>
</gene>
<dbReference type="Gene3D" id="3.40.50.300">
    <property type="entry name" value="P-loop containing nucleotide triphosphate hydrolases"/>
    <property type="match status" value="1"/>
</dbReference>
<evidence type="ECO:0000313" key="27">
    <source>
        <dbReference type="Proteomes" id="UP000433366"/>
    </source>
</evidence>
<dbReference type="PANTHER" id="PTHR32309:SF13">
    <property type="entry name" value="FERRIC ENTEROBACTIN TRANSPORT PROTEIN FEPE"/>
    <property type="match status" value="1"/>
</dbReference>
<evidence type="ECO:0000256" key="7">
    <source>
        <dbReference type="ARBA" id="ARBA00023137"/>
    </source>
</evidence>
<dbReference type="GO" id="GO:0004715">
    <property type="term" value="F:non-membrane spanning protein tyrosine kinase activity"/>
    <property type="evidence" value="ECO:0007669"/>
    <property type="project" value="UniProtKB-EC"/>
</dbReference>
<dbReference type="Proteomes" id="UP000507402">
    <property type="component" value="Unassembled WGS sequence"/>
</dbReference>
<evidence type="ECO:0000313" key="29">
    <source>
        <dbReference type="Proteomes" id="UP000451682"/>
    </source>
</evidence>
<dbReference type="KEGG" id="sams:NI36_13405"/>
<dbReference type="FunFam" id="3.40.50.300:FF:000527">
    <property type="entry name" value="Tyrosine-protein kinase etk"/>
    <property type="match status" value="1"/>
</dbReference>
<accession>A0A0D1J9K9</accession>
<reference evidence="16 32" key="11">
    <citation type="submission" date="2020-02" db="EMBL/GenBank/DDBJ databases">
        <title>Novel Insights Into The Classification of Staphylococcal Beta-Lactamases In Relation To The Cefazolin Inoculum Effect.</title>
        <authorList>
            <person name="Carvajal L.P."/>
            <person name="Rincon S."/>
            <person name="Echeverri A."/>
            <person name="Porras J."/>
            <person name="Rios R."/>
            <person name="Ordonez K."/>
            <person name="Seas C."/>
            <person name="Gomez-Villegas S."/>
            <person name="Diaz L."/>
            <person name="Arias C.A."/>
            <person name="Reyes J."/>
        </authorList>
    </citation>
    <scope>NUCLEOTIDE SEQUENCE [LARGE SCALE GENOMIC DNA]</scope>
    <source>
        <strain evidence="16 32">UP127</strain>
    </source>
</reference>
<proteinExistence type="inferred from homology"/>
<evidence type="ECO:0000256" key="6">
    <source>
        <dbReference type="ARBA" id="ARBA00022840"/>
    </source>
</evidence>
<dbReference type="NCBIfam" id="TIGR01007">
    <property type="entry name" value="eps_fam"/>
    <property type="match status" value="1"/>
</dbReference>
<evidence type="ECO:0000313" key="10">
    <source>
        <dbReference type="EMBL" id="CAC8227216.1"/>
    </source>
</evidence>
<dbReference type="GO" id="GO:0005886">
    <property type="term" value="C:plasma membrane"/>
    <property type="evidence" value="ECO:0007669"/>
    <property type="project" value="UniProtKB-ARBA"/>
</dbReference>
<reference evidence="26" key="2">
    <citation type="submission" date="2017-08" db="EMBL/GenBank/DDBJ databases">
        <title>Protection against atopic dermatitis through acquisition of Staphylococcus quorum-sensing agr mutations in the skin.</title>
        <authorList>
            <person name="Nakamura Y."/>
            <person name="Takahashi H."/>
            <person name="Takaya A."/>
            <person name="Inoue Y."/>
            <person name="Katayama Y."/>
            <person name="Kusuya Y."/>
            <person name="Shoji T."/>
            <person name="Takada S."/>
            <person name="Nakagawa S."/>
            <person name="Oguma R."/>
            <person name="Ozawa N."/>
            <person name="Yamaide F."/>
            <person name="Suzuki S."/>
            <person name="Villaruz A."/>
            <person name="Otto M."/>
            <person name="Matsue H."/>
            <person name="Nunez G."/>
            <person name="Shimojo N."/>
        </authorList>
    </citation>
    <scope>NUCLEOTIDE SEQUENCE [LARGE SCALE GENOMIC DNA]</scope>
    <source>
        <strain evidence="26">M1K003</strain>
    </source>
</reference>
<evidence type="ECO:0000313" key="34">
    <source>
        <dbReference type="Proteomes" id="UP000507402"/>
    </source>
</evidence>
<dbReference type="CDD" id="cd05387">
    <property type="entry name" value="BY-kinase"/>
    <property type="match status" value="1"/>
</dbReference>
<dbReference type="EMBL" id="JXIG01000630">
    <property type="protein sequence ID" value="KIT95358.1"/>
    <property type="molecule type" value="Genomic_DNA"/>
</dbReference>
<dbReference type="InterPro" id="IPR027417">
    <property type="entry name" value="P-loop_NTPase"/>
</dbReference>
<evidence type="ECO:0000313" key="20">
    <source>
        <dbReference type="EMBL" id="QJR08797.1"/>
    </source>
</evidence>
<dbReference type="Proteomes" id="UP000265645">
    <property type="component" value="Unassembled WGS sequence"/>
</dbReference>
<sequence>MTNTRRSTSSLIVHEQPKSPISEKFRGIRSNIMFANPDSAVQSIVITSEAPGAGKSTIAANLAVAYAQAGYKTLIVDGDMRKPTQHYIFNLPNNEGLSSLLLNWSTYQDSIISTEIQDLDVLTSGPIPPNPSELITSRAFANLYDTLLMNYNFVIIDTPPVNTVTDAQLFSKFTGNVVYVVNSENNNKDEVKKGKELIEATGAKLLGVVLNRMPKDKSASYYAYYGTDES</sequence>
<dbReference type="RefSeq" id="WP_000185863.1">
    <property type="nucleotide sequence ID" value="NZ_AP014652.1"/>
</dbReference>
<dbReference type="GO" id="GO:0042802">
    <property type="term" value="F:identical protein binding"/>
    <property type="evidence" value="ECO:0007669"/>
    <property type="project" value="UniProtKB-ARBA"/>
</dbReference>
<dbReference type="EMBL" id="CP053070">
    <property type="protein sequence ID" value="QJR08797.1"/>
    <property type="molecule type" value="Genomic_DNA"/>
</dbReference>
<reference evidence="22 29" key="4">
    <citation type="submission" date="2018-06" db="EMBL/GenBank/DDBJ databases">
        <title>Whole genome sequencing to identify and define MRSA outbreaks.</title>
        <authorList>
            <person name="Sullivan M.J."/>
            <person name="Altman D.R."/>
            <person name="Chacko K."/>
            <person name="Ciferri B."/>
            <person name="Webster E."/>
            <person name="Deikus G."/>
            <person name="Lewis M."/>
            <person name="Khan Z."/>
            <person name="Beckford C."/>
            <person name="Rendo A."/>
            <person name="Samaroo F."/>
            <person name="Sebra R."/>
            <person name="Karam-Howlin R."/>
            <person name="Southwick K."/>
            <person name="Adams E."/>
            <person name="Ying L."/>
            <person name="Kornblum J."/>
            <person name="Factor S."/>
            <person name="Danesh Yazdi M."/>
            <person name="Dingle T."/>
            <person name="Hamula C."/>
            <person name="Bashir A."/>
            <person name="Schadt E."/>
            <person name="Kasarskis A."/>
            <person name="Patel G."/>
            <person name="Wallach F."/>
            <person name="Gibbs K."/>
            <person name="Van Bakel H."/>
        </authorList>
    </citation>
    <scope>NUCLEOTIDE SEQUENCE [LARGE SCALE GENOMIC DNA]</scope>
    <source>
        <strain evidence="22">Pt013</strain>
        <strain evidence="29">pt013</strain>
    </source>
</reference>
<evidence type="ECO:0000256" key="8">
    <source>
        <dbReference type="ARBA" id="ARBA00051245"/>
    </source>
</evidence>
<dbReference type="InterPro" id="IPR050445">
    <property type="entry name" value="Bact_polysacc_biosynth/exp"/>
</dbReference>